<evidence type="ECO:0000259" key="1">
    <source>
        <dbReference type="Pfam" id="PF13421"/>
    </source>
</evidence>
<evidence type="ECO:0000313" key="2">
    <source>
        <dbReference type="EMBL" id="PYF77241.1"/>
    </source>
</evidence>
<dbReference type="GO" id="GO:0008233">
    <property type="term" value="F:peptidase activity"/>
    <property type="evidence" value="ECO:0007669"/>
    <property type="project" value="UniProtKB-KW"/>
</dbReference>
<dbReference type="CDD" id="cd03408">
    <property type="entry name" value="SPFH_like_u1"/>
    <property type="match status" value="1"/>
</dbReference>
<proteinExistence type="predicted"/>
<dbReference type="OrthoDB" id="9764015at2"/>
<dbReference type="InterPro" id="IPR033880">
    <property type="entry name" value="SPFH_YdjI"/>
</dbReference>
<accession>A0A318UNB1</accession>
<evidence type="ECO:0000313" key="3">
    <source>
        <dbReference type="Proteomes" id="UP000248198"/>
    </source>
</evidence>
<comment type="caution">
    <text evidence="2">The sequence shown here is derived from an EMBL/GenBank/DDBJ whole genome shotgun (WGS) entry which is preliminary data.</text>
</comment>
<keyword evidence="3" id="KW-1185">Reference proteome</keyword>
<dbReference type="RefSeq" id="WP_110827304.1">
    <property type="nucleotide sequence ID" value="NZ_QKLU01000001.1"/>
</dbReference>
<organism evidence="2 3">
    <name type="scientific">Pedobacter nutrimenti</name>
    <dbReference type="NCBI Taxonomy" id="1241337"/>
    <lineage>
        <taxon>Bacteria</taxon>
        <taxon>Pseudomonadati</taxon>
        <taxon>Bacteroidota</taxon>
        <taxon>Sphingobacteriia</taxon>
        <taxon>Sphingobacteriales</taxon>
        <taxon>Sphingobacteriaceae</taxon>
        <taxon>Pedobacter</taxon>
    </lineage>
</organism>
<dbReference type="AlphaFoldDB" id="A0A318UNB1"/>
<dbReference type="Proteomes" id="UP000248198">
    <property type="component" value="Unassembled WGS sequence"/>
</dbReference>
<dbReference type="GO" id="GO:0006508">
    <property type="term" value="P:proteolysis"/>
    <property type="evidence" value="ECO:0007669"/>
    <property type="project" value="UniProtKB-KW"/>
</dbReference>
<sequence>MGIASFFKRQFSSVIEWTDQQPEVLLYKFPAVTDEIKNASKLVVSPGQGCLLVYEGKITDVITEEGIYDLETDNHPFITNLVKLRQLFESEHKMHLYFYRKAAALNQPWGTPSPIKYMDSQYNIPVELGMYGNYSMQISNAVLLFKDLIGSKNLYTTTESKNLLLSRLPQTIISTLAQSKLSYLDIDAALDKLSQTLQQKLNAEFESLGLQLLNFKIQGTSFDQKTQERVGKIADITAESRAAAEGGLSYLEIEKLKALRDAARNEGGIAGAGVQLGFGLEMGKVLNDKKEEITAVHDQTDPVVQLKKLKLLLDEGILTQEEFDGKKKEILNKM</sequence>
<keyword evidence="2" id="KW-0645">Protease</keyword>
<dbReference type="EMBL" id="QKLU01000001">
    <property type="protein sequence ID" value="PYF77241.1"/>
    <property type="molecule type" value="Genomic_DNA"/>
</dbReference>
<feature type="domain" description="SPFH" evidence="1">
    <location>
        <begin position="27"/>
        <end position="232"/>
    </location>
</feature>
<protein>
    <submittedName>
        <fullName evidence="2">Membrane protease subunit (Stomatin/prohibitin family)</fullName>
    </submittedName>
</protein>
<dbReference type="Pfam" id="PF13421">
    <property type="entry name" value="Band_7_1"/>
    <property type="match status" value="1"/>
</dbReference>
<gene>
    <name evidence="2" type="ORF">B0O44_101722</name>
</gene>
<reference evidence="2 3" key="1">
    <citation type="submission" date="2018-06" db="EMBL/GenBank/DDBJ databases">
        <title>Genomic Encyclopedia of Archaeal and Bacterial Type Strains, Phase II (KMG-II): from individual species to whole genera.</title>
        <authorList>
            <person name="Goeker M."/>
        </authorList>
    </citation>
    <scope>NUCLEOTIDE SEQUENCE [LARGE SCALE GENOMIC DNA]</scope>
    <source>
        <strain evidence="2 3">DSM 27372</strain>
    </source>
</reference>
<dbReference type="PANTHER" id="PTHR37826">
    <property type="entry name" value="FLOTILLIN BAND_7_5 DOMAIN PROTEIN"/>
    <property type="match status" value="1"/>
</dbReference>
<name>A0A318UNB1_9SPHI</name>
<dbReference type="PANTHER" id="PTHR37826:SF2">
    <property type="entry name" value="ZINC-RIBBON DOMAIN-CONTAINING PROTEIN"/>
    <property type="match status" value="1"/>
</dbReference>
<keyword evidence="2" id="KW-0378">Hydrolase</keyword>